<dbReference type="Gene3D" id="3.40.1280.10">
    <property type="match status" value="1"/>
</dbReference>
<keyword evidence="5 7" id="KW-0819">tRNA processing</keyword>
<evidence type="ECO:0000256" key="1">
    <source>
        <dbReference type="ARBA" id="ARBA00022555"/>
    </source>
</evidence>
<dbReference type="OrthoDB" id="9794400at2"/>
<evidence type="ECO:0000256" key="3">
    <source>
        <dbReference type="ARBA" id="ARBA00022679"/>
    </source>
</evidence>
<dbReference type="InterPro" id="IPR001537">
    <property type="entry name" value="SpoU_MeTrfase"/>
</dbReference>
<feature type="binding site" evidence="7">
    <location>
        <position position="166"/>
    </location>
    <ligand>
        <name>S-adenosyl-L-methionine</name>
        <dbReference type="ChEBI" id="CHEBI:59789"/>
    </ligand>
</feature>
<feature type="domain" description="tRNA/rRNA methyltransferase SpoU type" evidence="8">
    <location>
        <begin position="32"/>
        <end position="176"/>
    </location>
</feature>
<protein>
    <recommendedName>
        <fullName evidence="7">tRNA (guanosine(18)-2'-O)-methyltransferase</fullName>
        <ecNumber evidence="7">2.1.1.34</ecNumber>
    </recommendedName>
    <alternativeName>
        <fullName evidence="7">tRNA [Gm18] methyltransferase</fullName>
    </alternativeName>
</protein>
<dbReference type="Proteomes" id="UP000244956">
    <property type="component" value="Unassembled WGS sequence"/>
</dbReference>
<accession>A0A2U2BC44</accession>
<feature type="binding site" evidence="7">
    <location>
        <position position="157"/>
    </location>
    <ligand>
        <name>S-adenosyl-L-methionine</name>
        <dbReference type="ChEBI" id="CHEBI:59789"/>
    </ligand>
</feature>
<dbReference type="HAMAP" id="MF_02060">
    <property type="entry name" value="tRNA_methyltr_TrmH"/>
    <property type="match status" value="1"/>
</dbReference>
<dbReference type="RefSeq" id="WP_109263011.1">
    <property type="nucleotide sequence ID" value="NZ_QEWP01000002.1"/>
</dbReference>
<comment type="caution">
    <text evidence="9">The sequence shown here is derived from an EMBL/GenBank/DDBJ whole genome shotgun (WGS) entry which is preliminary data.</text>
</comment>
<evidence type="ECO:0000256" key="4">
    <source>
        <dbReference type="ARBA" id="ARBA00022691"/>
    </source>
</evidence>
<evidence type="ECO:0000259" key="8">
    <source>
        <dbReference type="Pfam" id="PF00588"/>
    </source>
</evidence>
<evidence type="ECO:0000313" key="10">
    <source>
        <dbReference type="Proteomes" id="UP000244956"/>
    </source>
</evidence>
<dbReference type="InterPro" id="IPR029028">
    <property type="entry name" value="Alpha/beta_knot_MTases"/>
</dbReference>
<dbReference type="GO" id="GO:0002938">
    <property type="term" value="P:tRNA guanine ribose methylation"/>
    <property type="evidence" value="ECO:0007669"/>
    <property type="project" value="UniProtKB-UniRule"/>
</dbReference>
<dbReference type="PANTHER" id="PTHR43453">
    <property type="entry name" value="RRNA METHYLASE-LIKE"/>
    <property type="match status" value="1"/>
</dbReference>
<name>A0A2U2BC44_9BACT</name>
<gene>
    <name evidence="7" type="primary">trmH</name>
    <name evidence="9" type="ORF">DDZ16_03310</name>
</gene>
<comment type="catalytic activity">
    <reaction evidence="7">
        <text>guanosine(18) in tRNA + S-adenosyl-L-methionine = 2'-O-methylguanosine(18) in tRNA + S-adenosyl-L-homocysteine + H(+)</text>
        <dbReference type="Rhea" id="RHEA:20077"/>
        <dbReference type="Rhea" id="RHEA-COMP:10190"/>
        <dbReference type="Rhea" id="RHEA-COMP:10192"/>
        <dbReference type="ChEBI" id="CHEBI:15378"/>
        <dbReference type="ChEBI" id="CHEBI:57856"/>
        <dbReference type="ChEBI" id="CHEBI:59789"/>
        <dbReference type="ChEBI" id="CHEBI:74269"/>
        <dbReference type="ChEBI" id="CHEBI:74445"/>
        <dbReference type="EC" id="2.1.1.34"/>
    </reaction>
</comment>
<keyword evidence="6 7" id="KW-0694">RNA-binding</keyword>
<feature type="binding site" evidence="7">
    <location>
        <position position="113"/>
    </location>
    <ligand>
        <name>S-adenosyl-L-methionine</name>
        <dbReference type="ChEBI" id="CHEBI:59789"/>
    </ligand>
</feature>
<evidence type="ECO:0000256" key="7">
    <source>
        <dbReference type="HAMAP-Rule" id="MF_02060"/>
    </source>
</evidence>
<comment type="function">
    <text evidence="7">Catalyzes the 2'-O methylation of guanosine at position 18 in tRNA.</text>
</comment>
<keyword evidence="2 7" id="KW-0489">Methyltransferase</keyword>
<dbReference type="InterPro" id="IPR029026">
    <property type="entry name" value="tRNA_m1G_MTases_N"/>
</dbReference>
<dbReference type="EC" id="2.1.1.34" evidence="7"/>
<dbReference type="InterPro" id="IPR033671">
    <property type="entry name" value="TrmH"/>
</dbReference>
<dbReference type="CDD" id="cd18092">
    <property type="entry name" value="SpoU-like_TrmH"/>
    <property type="match status" value="1"/>
</dbReference>
<dbReference type="Pfam" id="PF00588">
    <property type="entry name" value="SpoU_methylase"/>
    <property type="match status" value="1"/>
</dbReference>
<evidence type="ECO:0000256" key="5">
    <source>
        <dbReference type="ARBA" id="ARBA00022694"/>
    </source>
</evidence>
<keyword evidence="1 7" id="KW-0820">tRNA-binding</keyword>
<dbReference type="SUPFAM" id="SSF75217">
    <property type="entry name" value="alpha/beta knot"/>
    <property type="match status" value="1"/>
</dbReference>
<proteinExistence type="inferred from homology"/>
<dbReference type="EMBL" id="QEWP01000002">
    <property type="protein sequence ID" value="PWE00639.1"/>
    <property type="molecule type" value="Genomic_DNA"/>
</dbReference>
<sequence>MSKALIEYLSQFLTRQKRDLFNRVLSQRTNYITVVLEDIFHSHNASAVLRSCDCFGIQDVHLVENRHEYDVNPDIALGSSKWLTLHKYNEPGGGSTESALKTLKEKNYRILATLPGEDAVSFEEIDISKGPIALIFGGERSGVSEEVKSMADGFITIPMVGFTESLNISVAAAILLQHFSGQARIQVKGWELCEQYKDALLLRWIKQSVKRVDLIEKDFLRKYGNRQI</sequence>
<keyword evidence="10" id="KW-1185">Reference proteome</keyword>
<evidence type="ECO:0000313" key="9">
    <source>
        <dbReference type="EMBL" id="PWE00639.1"/>
    </source>
</evidence>
<keyword evidence="3 7" id="KW-0808">Transferase</keyword>
<comment type="caution">
    <text evidence="7">Lacks conserved residue(s) required for the propagation of feature annotation.</text>
</comment>
<organism evidence="9 10">
    <name type="scientific">Marinilabilia rubra</name>
    <dbReference type="NCBI Taxonomy" id="2162893"/>
    <lineage>
        <taxon>Bacteria</taxon>
        <taxon>Pseudomonadati</taxon>
        <taxon>Bacteroidota</taxon>
        <taxon>Bacteroidia</taxon>
        <taxon>Marinilabiliales</taxon>
        <taxon>Marinilabiliaceae</taxon>
        <taxon>Marinilabilia</taxon>
    </lineage>
</organism>
<dbReference type="AlphaFoldDB" id="A0A2U2BC44"/>
<reference evidence="9 10" key="1">
    <citation type="submission" date="2018-05" db="EMBL/GenBank/DDBJ databases">
        <title>Marinilabilia rubrum sp. nov., isolated from saltern sediment.</title>
        <authorList>
            <person name="Zhang R."/>
        </authorList>
    </citation>
    <scope>NUCLEOTIDE SEQUENCE [LARGE SCALE GENOMIC DNA]</scope>
    <source>
        <strain evidence="9 10">WTE16</strain>
    </source>
</reference>
<dbReference type="PANTHER" id="PTHR43453:SF1">
    <property type="entry name" value="TRNA_RRNA METHYLTRANSFERASE SPOU TYPE DOMAIN-CONTAINING PROTEIN"/>
    <property type="match status" value="1"/>
</dbReference>
<evidence type="ECO:0000256" key="6">
    <source>
        <dbReference type="ARBA" id="ARBA00022884"/>
    </source>
</evidence>
<evidence type="ECO:0000256" key="2">
    <source>
        <dbReference type="ARBA" id="ARBA00022603"/>
    </source>
</evidence>
<keyword evidence="4 7" id="KW-0949">S-adenosyl-L-methionine</keyword>
<dbReference type="GO" id="GO:0141100">
    <property type="term" value="F:tRNA (guanine(18)-2'-O)-methyltransferase activity"/>
    <property type="evidence" value="ECO:0007669"/>
    <property type="project" value="UniProtKB-UniRule"/>
</dbReference>
<dbReference type="GO" id="GO:0000049">
    <property type="term" value="F:tRNA binding"/>
    <property type="evidence" value="ECO:0007669"/>
    <property type="project" value="UniProtKB-UniRule"/>
</dbReference>
<comment type="similarity">
    <text evidence="7">Belongs to the class IV-like SAM-binding methyltransferase superfamily. RNA methyltransferase TrmH family.</text>
</comment>